<dbReference type="Pfam" id="PF11453">
    <property type="entry name" value="DUF2950"/>
    <property type="match status" value="1"/>
</dbReference>
<keyword evidence="1" id="KW-0732">Signal</keyword>
<sequence length="264" mass="29419">MKKTVIAGVLTLFALPVFAQKAFTTPEKAATALVEAITTHNEAKMSALLGDDWRRYLPPEGADPEAVARFLRDWKESHKIVTEGDTAYINVGSENWQLPIPMTRHTEGWQFNMAQAAEEIETREIGRNELSAIQAMHAFVDAQQEYYQLTNSWAKKLISSEGKKDGLYWPIKPGEAPSPLGPAYSPAVPGMGYHGYHFRIINDHDASGVALIAWPVVWGQTGVMSFMVNLNDEVYQADLGEQSAEKVKTVTHFSTEAPWQKVEQ</sequence>
<reference evidence="2 3" key="1">
    <citation type="submission" date="2018-06" db="EMBL/GenBank/DDBJ databases">
        <authorList>
            <consortium name="Pathogen Informatics"/>
            <person name="Doyle S."/>
        </authorList>
    </citation>
    <scope>NUCLEOTIDE SEQUENCE [LARGE SCALE GENOMIC DNA]</scope>
    <source>
        <strain evidence="2 3">NCTC11967</strain>
    </source>
</reference>
<comment type="caution">
    <text evidence="2">The sequence shown here is derived from an EMBL/GenBank/DDBJ whole genome shotgun (WGS) entry which is preliminary data.</text>
</comment>
<dbReference type="Proteomes" id="UP000251313">
    <property type="component" value="Unassembled WGS sequence"/>
</dbReference>
<evidence type="ECO:0000313" key="2">
    <source>
        <dbReference type="EMBL" id="SQA62462.1"/>
    </source>
</evidence>
<accession>A0AB38FUQ3</accession>
<feature type="signal peptide" evidence="1">
    <location>
        <begin position="1"/>
        <end position="19"/>
    </location>
</feature>
<gene>
    <name evidence="2" type="ORF">NCTC11967_01448</name>
</gene>
<dbReference type="InterPro" id="IPR021556">
    <property type="entry name" value="DUF2950"/>
</dbReference>
<feature type="chain" id="PRO_5044304552" evidence="1">
    <location>
        <begin position="20"/>
        <end position="264"/>
    </location>
</feature>
<dbReference type="AlphaFoldDB" id="A0AB38FUQ3"/>
<evidence type="ECO:0000313" key="3">
    <source>
        <dbReference type="Proteomes" id="UP000251313"/>
    </source>
</evidence>
<dbReference type="EMBL" id="UAVL01000004">
    <property type="protein sequence ID" value="SQA62462.1"/>
    <property type="molecule type" value="Genomic_DNA"/>
</dbReference>
<dbReference type="RefSeq" id="WP_038252122.1">
    <property type="nucleotide sequence ID" value="NZ_JAQOLS010000008.1"/>
</dbReference>
<protein>
    <submittedName>
        <fullName evidence="2">Protein of uncharacterized function (DUF2950)</fullName>
    </submittedName>
</protein>
<proteinExistence type="predicted"/>
<evidence type="ECO:0000256" key="1">
    <source>
        <dbReference type="SAM" id="SignalP"/>
    </source>
</evidence>
<organism evidence="2 3">
    <name type="scientific">Yokenella regensburgei</name>
    <dbReference type="NCBI Taxonomy" id="158877"/>
    <lineage>
        <taxon>Bacteria</taxon>
        <taxon>Pseudomonadati</taxon>
        <taxon>Pseudomonadota</taxon>
        <taxon>Gammaproteobacteria</taxon>
        <taxon>Enterobacterales</taxon>
        <taxon>Enterobacteriaceae</taxon>
        <taxon>Yokenella</taxon>
    </lineage>
</organism>
<name>A0AB38FUQ3_9ENTR</name>